<protein>
    <recommendedName>
        <fullName evidence="3">DUF2470 domain-containing protein</fullName>
    </recommendedName>
</protein>
<gene>
    <name evidence="1" type="ORF">J2S43_000528</name>
</gene>
<proteinExistence type="predicted"/>
<dbReference type="SUPFAM" id="SSF50475">
    <property type="entry name" value="FMN-binding split barrel"/>
    <property type="match status" value="1"/>
</dbReference>
<keyword evidence="2" id="KW-1185">Reference proteome</keyword>
<dbReference type="Gene3D" id="3.20.180.10">
    <property type="entry name" value="PNP-oxidase-like"/>
    <property type="match status" value="1"/>
</dbReference>
<reference evidence="1 2" key="1">
    <citation type="submission" date="2023-07" db="EMBL/GenBank/DDBJ databases">
        <title>Sequencing the genomes of 1000 actinobacteria strains.</title>
        <authorList>
            <person name="Klenk H.-P."/>
        </authorList>
    </citation>
    <scope>NUCLEOTIDE SEQUENCE [LARGE SCALE GENOMIC DNA]</scope>
    <source>
        <strain evidence="1 2">DSM 44710</strain>
    </source>
</reference>
<evidence type="ECO:0008006" key="3">
    <source>
        <dbReference type="Google" id="ProtNLM"/>
    </source>
</evidence>
<name>A0ABT9ML25_9ACTN</name>
<evidence type="ECO:0000313" key="1">
    <source>
        <dbReference type="EMBL" id="MDP9792016.1"/>
    </source>
</evidence>
<sequence>MHPSPAEVARTLAAGRLPGSATIACRPGPHPVRHVTDGAGRVLMLSRRDGRLTEALVPTDGADDTAMVLDVTDVPPVAGAPSLGHAWIAGWAVALSGDDAREAAIEFAAVDPTGDLLDVEGEFVLHRLDVAEVRLERGGVTLDVDPDEYAEAEPDPLHAIEWDLLSDLADHHEPEITTFLKAQLDKAGMPYGAREPRVVRMDRYGMLVDIGAAKTVRLSYAHPVADRADLARLLHPVLCPRCAASDSSPETSHAV</sequence>
<evidence type="ECO:0000313" key="2">
    <source>
        <dbReference type="Proteomes" id="UP001240984"/>
    </source>
</evidence>
<dbReference type="RefSeq" id="WP_306826939.1">
    <property type="nucleotide sequence ID" value="NZ_JAUSRA010000001.1"/>
</dbReference>
<organism evidence="1 2">
    <name type="scientific">Catenuloplanes nepalensis</name>
    <dbReference type="NCBI Taxonomy" id="587533"/>
    <lineage>
        <taxon>Bacteria</taxon>
        <taxon>Bacillati</taxon>
        <taxon>Actinomycetota</taxon>
        <taxon>Actinomycetes</taxon>
        <taxon>Micromonosporales</taxon>
        <taxon>Micromonosporaceae</taxon>
        <taxon>Catenuloplanes</taxon>
    </lineage>
</organism>
<dbReference type="InterPro" id="IPR037119">
    <property type="entry name" value="Haem_oxidase_HugZ-like_sf"/>
</dbReference>
<accession>A0ABT9ML25</accession>
<dbReference type="EMBL" id="JAUSRA010000001">
    <property type="protein sequence ID" value="MDP9792016.1"/>
    <property type="molecule type" value="Genomic_DNA"/>
</dbReference>
<comment type="caution">
    <text evidence="1">The sequence shown here is derived from an EMBL/GenBank/DDBJ whole genome shotgun (WGS) entry which is preliminary data.</text>
</comment>
<dbReference type="Proteomes" id="UP001240984">
    <property type="component" value="Unassembled WGS sequence"/>
</dbReference>